<dbReference type="Pfam" id="PF17667">
    <property type="entry name" value="Pkinase_fungal"/>
    <property type="match status" value="1"/>
</dbReference>
<gene>
    <name evidence="2" type="ORF">SERLA73DRAFT_149317</name>
</gene>
<dbReference type="InParanoid" id="F8PHN9"/>
<dbReference type="Proteomes" id="UP000008063">
    <property type="component" value="Unassembled WGS sequence"/>
</dbReference>
<organism evidence="3">
    <name type="scientific">Serpula lacrymans var. lacrymans (strain S7.3)</name>
    <name type="common">Dry rot fungus</name>
    <dbReference type="NCBI Taxonomy" id="936435"/>
    <lineage>
        <taxon>Eukaryota</taxon>
        <taxon>Fungi</taxon>
        <taxon>Dikarya</taxon>
        <taxon>Basidiomycota</taxon>
        <taxon>Agaricomycotina</taxon>
        <taxon>Agaricomycetes</taxon>
        <taxon>Agaricomycetidae</taxon>
        <taxon>Boletales</taxon>
        <taxon>Coniophorineae</taxon>
        <taxon>Serpulaceae</taxon>
        <taxon>Serpula</taxon>
    </lineage>
</organism>
<sequence length="295" mass="33145">MQKWILAQDTRLSDSLLKETVASIVEELVNFLGTKGPGPGGYIMRGWCQEHSPYFYTEYRKRQEDKIASFFNKEFTLMGVICKKLGYDHAMYYDHEVVAILFKPMGLLGRAIRVMVAEVSGDGPHALEDPDYVIIKDCWLTTGTPSDSNIHDKLEDLARDPFLDTTKVIMSAAGVSKLAELAALEDRTHHHMAIKTVGGRTCVVFLSMTIHGFEPRLLCPILLSQIGPSTAVMTGIQCSGVLGDWAMAEDVQDRNMVRTTKYLIGTYPYQAIGRILQPEVPHNYIHNLESVFWML</sequence>
<proteinExistence type="predicted"/>
<evidence type="ECO:0000313" key="2">
    <source>
        <dbReference type="EMBL" id="EGO05036.1"/>
    </source>
</evidence>
<dbReference type="AlphaFoldDB" id="F8PHN9"/>
<name>F8PHN9_SERL3</name>
<dbReference type="InterPro" id="IPR040976">
    <property type="entry name" value="Pkinase_fungal"/>
</dbReference>
<evidence type="ECO:0000259" key="1">
    <source>
        <dbReference type="Pfam" id="PF17667"/>
    </source>
</evidence>
<accession>F8PHN9</accession>
<dbReference type="EMBL" id="GL945474">
    <property type="protein sequence ID" value="EGO05036.1"/>
    <property type="molecule type" value="Genomic_DNA"/>
</dbReference>
<protein>
    <recommendedName>
        <fullName evidence="1">Fungal-type protein kinase domain-containing protein</fullName>
    </recommendedName>
</protein>
<keyword evidence="3" id="KW-1185">Reference proteome</keyword>
<evidence type="ECO:0000313" key="3">
    <source>
        <dbReference type="Proteomes" id="UP000008063"/>
    </source>
</evidence>
<dbReference type="HOGENOM" id="CLU_943854_0_0_1"/>
<feature type="domain" description="Fungal-type protein kinase" evidence="1">
    <location>
        <begin position="238"/>
        <end position="295"/>
    </location>
</feature>
<reference evidence="3" key="1">
    <citation type="journal article" date="2011" name="Science">
        <title>The plant cell wall-decomposing machinery underlies the functional diversity of forest fungi.</title>
        <authorList>
            <person name="Eastwood D.C."/>
            <person name="Floudas D."/>
            <person name="Binder M."/>
            <person name="Majcherczyk A."/>
            <person name="Schneider P."/>
            <person name="Aerts A."/>
            <person name="Asiegbu F.O."/>
            <person name="Baker S.E."/>
            <person name="Barry K."/>
            <person name="Bendiksby M."/>
            <person name="Blumentritt M."/>
            <person name="Coutinho P.M."/>
            <person name="Cullen D."/>
            <person name="de Vries R.P."/>
            <person name="Gathman A."/>
            <person name="Goodell B."/>
            <person name="Henrissat B."/>
            <person name="Ihrmark K."/>
            <person name="Kauserud H."/>
            <person name="Kohler A."/>
            <person name="LaButti K."/>
            <person name="Lapidus A."/>
            <person name="Lavin J.L."/>
            <person name="Lee Y.-H."/>
            <person name="Lindquist E."/>
            <person name="Lilly W."/>
            <person name="Lucas S."/>
            <person name="Morin E."/>
            <person name="Murat C."/>
            <person name="Oguiza J.A."/>
            <person name="Park J."/>
            <person name="Pisabarro A.G."/>
            <person name="Riley R."/>
            <person name="Rosling A."/>
            <person name="Salamov A."/>
            <person name="Schmidt O."/>
            <person name="Schmutz J."/>
            <person name="Skrede I."/>
            <person name="Stenlid J."/>
            <person name="Wiebenga A."/>
            <person name="Xie X."/>
            <person name="Kuees U."/>
            <person name="Hibbett D.S."/>
            <person name="Hoffmeister D."/>
            <person name="Hoegberg N."/>
            <person name="Martin F."/>
            <person name="Grigoriev I.V."/>
            <person name="Watkinson S.C."/>
        </authorList>
    </citation>
    <scope>NUCLEOTIDE SEQUENCE [LARGE SCALE GENOMIC DNA]</scope>
    <source>
        <strain evidence="3">strain S7.3</strain>
    </source>
</reference>